<dbReference type="PANTHER" id="PTHR21419:SF36">
    <property type="entry name" value="PROTEIN FAM234A-LIKE"/>
    <property type="match status" value="1"/>
</dbReference>
<protein>
    <submittedName>
        <fullName evidence="9">Uncharacterized protein LOC106055225</fullName>
    </submittedName>
</protein>
<proteinExistence type="predicted"/>
<dbReference type="SUPFAM" id="SSF69318">
    <property type="entry name" value="Integrin alpha N-terminal domain"/>
    <property type="match status" value="1"/>
</dbReference>
<accession>A0A9W2YVW0</accession>
<name>A0A9W2YVW0_BIOGL</name>
<evidence type="ECO:0000259" key="7">
    <source>
        <dbReference type="Pfam" id="PF23727"/>
    </source>
</evidence>
<dbReference type="RefSeq" id="XP_055866864.1">
    <property type="nucleotide sequence ID" value="XM_056010889.1"/>
</dbReference>
<dbReference type="InterPro" id="IPR028994">
    <property type="entry name" value="Integrin_alpha_N"/>
</dbReference>
<keyword evidence="8" id="KW-1185">Reference proteome</keyword>
<evidence type="ECO:0000256" key="1">
    <source>
        <dbReference type="ARBA" id="ARBA00004167"/>
    </source>
</evidence>
<dbReference type="AlphaFoldDB" id="A0A9W2YVW0"/>
<evidence type="ECO:0000256" key="3">
    <source>
        <dbReference type="ARBA" id="ARBA00022989"/>
    </source>
</evidence>
<comment type="subcellular location">
    <subcellularLocation>
        <location evidence="1">Membrane</location>
        <topology evidence="1">Single-pass membrane protein</topology>
    </subcellularLocation>
</comment>
<evidence type="ECO:0000256" key="4">
    <source>
        <dbReference type="ARBA" id="ARBA00023136"/>
    </source>
</evidence>
<evidence type="ECO:0000256" key="5">
    <source>
        <dbReference type="SAM" id="MobiDB-lite"/>
    </source>
</evidence>
<dbReference type="InterPro" id="IPR055409">
    <property type="entry name" value="Beta-prop_FAM234A_B"/>
</dbReference>
<sequence length="949" mass="106590">MASARVFFSKKRKNRNGFINEEIPVVENGYDVQESDEDEVFVQDPHLEISASKPLMHPRTKSQRTKVKTRTSECQFFSLFKPIFYFVALVSVLCGVMATIVYIANKHTSITNSVLVKQGESLPGDTVKSERAILIGCDKLEVSDVWVVGIPKLLTESAFRLVDVNQDGVLDVVLGFATGADGYGVKEIVCDIYFDGNKPCYGGLIALDGATGKELWRRYTLHEIYGLNCQYDLNKDGVKDCLSAGRAGTFLAISCKDGAVLWELGKTEAINPVMNFYTPQYINDITGDDIPDIILVHGGDPLQEAGSAHRLSGRLMLVSGKTGEVVMWTGVPDNRESYYSPQIISHLDGVQFLIFGTGGETHNGSLWRLEVESLKQGLRDRSVKLSSDTHKGFMTPPALVDITHDGIEDIIVPMFNSTILALDGKTYRPIWSLRFPMSETYSTPAVGYYNEDDVPDFLVKFAHGPGYPLYYYSETTVIDGKTGKRLIDPPLRDTIGSQSSPLTVAMEGLGNDAFIVWMADCAGHEGATEEFSFVKGTKDHEKSRSNLCRLRFKSNGFSKLVAISRTLPKGGTPIYNSEQRKTVEHSKWVNTSVEAYEYIIKHSEIFSAASEASTQWNDADNGGYQFAESLYNQPDYVSTHRTSSKKGPGITSPIVNRKKASKQNYNSRTQYVPKGSNNDNYNPSSSFNLHPNMADDEYSLPYRDTDTFGNRGYYNPPYGAYYPADDKAAHYNQRYPHAYRSVNKRTTTGSYPKNMMKLKRSIQLINKRRTRRHVGPHDDEGLQRLLSTGTLAPTTFAQSHSDYNSTIDIIFATYWFFPSKTQAILPQDQKCIADKLAKEGEIRLDPESSYYQMNHDEYEEAVTMECLKLSDHQVSEEGVYTHSDDEYNPLDLNMGQMTIYRLRLKFSCSQRDNSTKTKYKCATVLPYTQQRWAGYMGSNGDSHWLPPMH</sequence>
<dbReference type="Gene3D" id="2.130.10.10">
    <property type="entry name" value="YVTN repeat-like/Quinoprotein amine dehydrogenase"/>
    <property type="match status" value="1"/>
</dbReference>
<keyword evidence="2 6" id="KW-0812">Transmembrane</keyword>
<dbReference type="GO" id="GO:0016020">
    <property type="term" value="C:membrane"/>
    <property type="evidence" value="ECO:0007669"/>
    <property type="project" value="UniProtKB-SubCell"/>
</dbReference>
<keyword evidence="3 6" id="KW-1133">Transmembrane helix</keyword>
<dbReference type="Proteomes" id="UP001165740">
    <property type="component" value="Chromosome 14"/>
</dbReference>
<organism evidence="8 9">
    <name type="scientific">Biomphalaria glabrata</name>
    <name type="common">Bloodfluke planorb</name>
    <name type="synonym">Freshwater snail</name>
    <dbReference type="NCBI Taxonomy" id="6526"/>
    <lineage>
        <taxon>Eukaryota</taxon>
        <taxon>Metazoa</taxon>
        <taxon>Spiralia</taxon>
        <taxon>Lophotrochozoa</taxon>
        <taxon>Mollusca</taxon>
        <taxon>Gastropoda</taxon>
        <taxon>Heterobranchia</taxon>
        <taxon>Euthyneura</taxon>
        <taxon>Panpulmonata</taxon>
        <taxon>Hygrophila</taxon>
        <taxon>Lymnaeoidea</taxon>
        <taxon>Planorbidae</taxon>
        <taxon>Biomphalaria</taxon>
    </lineage>
</organism>
<dbReference type="InterPro" id="IPR015943">
    <property type="entry name" value="WD40/YVTN_repeat-like_dom_sf"/>
</dbReference>
<feature type="domain" description="FAM234A/B beta-propeller" evidence="7">
    <location>
        <begin position="161"/>
        <end position="495"/>
    </location>
</feature>
<evidence type="ECO:0000313" key="9">
    <source>
        <dbReference type="RefSeq" id="XP_055866864.1"/>
    </source>
</evidence>
<dbReference type="PANTHER" id="PTHR21419">
    <property type="match status" value="1"/>
</dbReference>
<feature type="region of interest" description="Disordered" evidence="5">
    <location>
        <begin position="637"/>
        <end position="665"/>
    </location>
</feature>
<reference evidence="9" key="1">
    <citation type="submission" date="2025-08" db="UniProtKB">
        <authorList>
            <consortium name="RefSeq"/>
        </authorList>
    </citation>
    <scope>IDENTIFICATION</scope>
</reference>
<evidence type="ECO:0000256" key="2">
    <source>
        <dbReference type="ARBA" id="ARBA00022692"/>
    </source>
</evidence>
<dbReference type="OMA" id="NFPMLTI"/>
<dbReference type="Pfam" id="PF23727">
    <property type="entry name" value="Beta-prop_FAM234A_B"/>
    <property type="match status" value="1"/>
</dbReference>
<dbReference type="GeneID" id="106055225"/>
<dbReference type="OrthoDB" id="567787at2759"/>
<feature type="transmembrane region" description="Helical" evidence="6">
    <location>
        <begin position="83"/>
        <end position="104"/>
    </location>
</feature>
<evidence type="ECO:0000256" key="6">
    <source>
        <dbReference type="SAM" id="Phobius"/>
    </source>
</evidence>
<keyword evidence="4 6" id="KW-0472">Membrane</keyword>
<gene>
    <name evidence="9" type="primary">LOC106055225</name>
</gene>
<evidence type="ECO:0000313" key="8">
    <source>
        <dbReference type="Proteomes" id="UP001165740"/>
    </source>
</evidence>
<dbReference type="InterPro" id="IPR045232">
    <property type="entry name" value="FAM234"/>
</dbReference>